<accession>A0A3P6SMR4</accession>
<evidence type="ECO:0000313" key="3">
    <source>
        <dbReference type="Proteomes" id="UP000281553"/>
    </source>
</evidence>
<gene>
    <name evidence="2" type="ORF">DILT_LOCUS2306</name>
</gene>
<name>A0A3P6SMR4_DIBLA</name>
<feature type="region of interest" description="Disordered" evidence="1">
    <location>
        <begin position="387"/>
        <end position="410"/>
    </location>
</feature>
<dbReference type="InterPro" id="IPR026173">
    <property type="entry name" value="SPAG17"/>
</dbReference>
<dbReference type="EMBL" id="UYRU01041912">
    <property type="protein sequence ID" value="VDK71113.1"/>
    <property type="molecule type" value="Genomic_DNA"/>
</dbReference>
<dbReference type="OrthoDB" id="10257153at2759"/>
<feature type="compositionally biased region" description="Basic and acidic residues" evidence="1">
    <location>
        <begin position="391"/>
        <end position="400"/>
    </location>
</feature>
<keyword evidence="3" id="KW-1185">Reference proteome</keyword>
<protein>
    <submittedName>
        <fullName evidence="2">Uncharacterized protein</fullName>
    </submittedName>
</protein>
<reference evidence="2 3" key="1">
    <citation type="submission" date="2018-11" db="EMBL/GenBank/DDBJ databases">
        <authorList>
            <consortium name="Pathogen Informatics"/>
        </authorList>
    </citation>
    <scope>NUCLEOTIDE SEQUENCE [LARGE SCALE GENOMIC DNA]</scope>
</reference>
<evidence type="ECO:0000256" key="1">
    <source>
        <dbReference type="SAM" id="MobiDB-lite"/>
    </source>
</evidence>
<organism evidence="2 3">
    <name type="scientific">Dibothriocephalus latus</name>
    <name type="common">Fish tapeworm</name>
    <name type="synonym">Diphyllobothrium latum</name>
    <dbReference type="NCBI Taxonomy" id="60516"/>
    <lineage>
        <taxon>Eukaryota</taxon>
        <taxon>Metazoa</taxon>
        <taxon>Spiralia</taxon>
        <taxon>Lophotrochozoa</taxon>
        <taxon>Platyhelminthes</taxon>
        <taxon>Cestoda</taxon>
        <taxon>Eucestoda</taxon>
        <taxon>Diphyllobothriidea</taxon>
        <taxon>Diphyllobothriidae</taxon>
        <taxon>Dibothriocephalus</taxon>
    </lineage>
</organism>
<dbReference type="PANTHER" id="PTHR21963">
    <property type="entry name" value="PF6"/>
    <property type="match status" value="1"/>
</dbReference>
<feature type="region of interest" description="Disordered" evidence="1">
    <location>
        <begin position="295"/>
        <end position="314"/>
    </location>
</feature>
<dbReference type="GO" id="GO:1904158">
    <property type="term" value="P:axonemal central apparatus assembly"/>
    <property type="evidence" value="ECO:0007669"/>
    <property type="project" value="TreeGrafter"/>
</dbReference>
<evidence type="ECO:0000313" key="2">
    <source>
        <dbReference type="EMBL" id="VDK71113.1"/>
    </source>
</evidence>
<sequence>MFSSDGGSIRTQKMQHPHVNTNLKITTITEGHTFTCHRLLPPSAKKLKQSLDKAIEVEGGGFIENANKLDASDEKSSGFEEGMTHFTTYFSANLSNGVCLARTFDTGNTSPEAVKDPSTADFEKSQEASGPIIEQHFKLNLSTPEGCQMEYSALRHKNVENDDGLHPSGVLSTSAMLEMSKMSAESSPSVRSSVRPSVYHDKTIELCGDNTVDRRSSDAEREVKRILLGNGVVIQLLEKVGFESSTGVRILFPDGSVAETETVRAALYFCENPPKFPEFTNTPFESYTSHLSIPPVSSEANPAETHRRASRKQSNCALSVRQAQKVLHIMRLFVLLALSGRLPSSTFLAEDPVPMQTKLPRSLESKLPLWLLTLHSGERFWAKLATGPLPNREDSQDKTTDQSSQDVTSTSTCRPAATKWLIDGCTCFHVRRMFDPSTGQTLCTRFVDDLLRVEKGPEGREGVTVQHLDGTRQTTLYYTNGEDSNCQEKSRFVRVECPGFPAVVINPARNEMKVLLVSAEGTRALAFADPQGYFAYRCGDKSEVQFHHNGNVVYMTHGTTTSAENHISNYVFSFLKSENLLEVTDSENNTFSVDNFGNCNALLDDKGQFVEADAHQGQGGVTPPLYKDVVNRHPQAFHFFSVSADGQTIIEHISPYESARLRRDAGDFFTELSSKTVGLPEISASDFSSESCDAFANDSFASGAVARTTLNCAKIPFLVIISASSYKCCFINVFIKQASNSKSVISECNILPKMHFLPEEV</sequence>
<dbReference type="AlphaFoldDB" id="A0A3P6SMR4"/>
<dbReference type="PANTHER" id="PTHR21963:SF1">
    <property type="entry name" value="SPERM-ASSOCIATED ANTIGEN 17"/>
    <property type="match status" value="1"/>
</dbReference>
<proteinExistence type="predicted"/>
<dbReference type="Proteomes" id="UP000281553">
    <property type="component" value="Unassembled WGS sequence"/>
</dbReference>
<feature type="compositionally biased region" description="Low complexity" evidence="1">
    <location>
        <begin position="401"/>
        <end position="410"/>
    </location>
</feature>
<dbReference type="GO" id="GO:1990716">
    <property type="term" value="C:axonemal central apparatus"/>
    <property type="evidence" value="ECO:0007669"/>
    <property type="project" value="TreeGrafter"/>
</dbReference>